<feature type="domain" description="Tc1-like transposase DDE" evidence="1">
    <location>
        <begin position="46"/>
        <end position="119"/>
    </location>
</feature>
<dbReference type="InterPro" id="IPR036397">
    <property type="entry name" value="RNaseH_sf"/>
</dbReference>
<dbReference type="RefSeq" id="XP_011411289.1">
    <property type="nucleotide sequence ID" value="XM_011412987.1"/>
</dbReference>
<name>A0A0B2X6T3_METRA</name>
<evidence type="ECO:0000259" key="1">
    <source>
        <dbReference type="Pfam" id="PF13358"/>
    </source>
</evidence>
<dbReference type="GO" id="GO:0003676">
    <property type="term" value="F:nucleic acid binding"/>
    <property type="evidence" value="ECO:0007669"/>
    <property type="project" value="InterPro"/>
</dbReference>
<keyword evidence="3" id="KW-1185">Reference proteome</keyword>
<dbReference type="Gene3D" id="3.30.420.10">
    <property type="entry name" value="Ribonuclease H-like superfamily/Ribonuclease H"/>
    <property type="match status" value="1"/>
</dbReference>
<dbReference type="Proteomes" id="UP000002498">
    <property type="component" value="Unassembled WGS sequence"/>
</dbReference>
<dbReference type="AlphaFoldDB" id="A0A0B2X6T3"/>
<dbReference type="InterPro" id="IPR038717">
    <property type="entry name" value="Tc1-like_DDE_dom"/>
</dbReference>
<protein>
    <submittedName>
        <fullName evidence="2">Nuf2 family protein</fullName>
    </submittedName>
</protein>
<sequence length="179" mass="20473">MKENVQPRAKPTRRLQMPWAAFCFNRRTSSYPLLGDRKSPRGGVASRRILECLQEQLPTIVEPDLIFAQDNASTHSARLVQDWLRSWAIGNGLEIVDWSPYSPDLNPIENPWKSLKEGICKLYSELSVAPKNNSTLQRLCEAAIEVWEELSDELLENLIESMPRRLDAVIAASGWYTKY</sequence>
<dbReference type="GeneID" id="23633247"/>
<dbReference type="HOGENOM" id="CLU_033666_12_2_1"/>
<comment type="caution">
    <text evidence="2">The sequence shown here is derived from an EMBL/GenBank/DDBJ whole genome shotgun (WGS) entry which is preliminary data.</text>
</comment>
<accession>A0A0B2X6T3</accession>
<gene>
    <name evidence="2" type="ORF">MAA_11799</name>
</gene>
<dbReference type="KEGG" id="maj:MAA_11799"/>
<evidence type="ECO:0000313" key="2">
    <source>
        <dbReference type="EMBL" id="KHO10598.1"/>
    </source>
</evidence>
<reference evidence="2 3" key="2">
    <citation type="journal article" date="2014" name="Proc. Natl. Acad. Sci. U.S.A.">
        <title>Trajectory and genomic determinants of fungal-pathogen speciation and host adaptation.</title>
        <authorList>
            <person name="Hu X."/>
            <person name="Xiao G."/>
            <person name="Zheng P."/>
            <person name="Shang Y."/>
            <person name="Su Y."/>
            <person name="Zhang X."/>
            <person name="Liu X."/>
            <person name="Zhan S."/>
            <person name="St Leger R.J."/>
            <person name="Wang C."/>
        </authorList>
    </citation>
    <scope>GENOME REANNOTATION</scope>
    <source>
        <strain evidence="3">ARSEF 23 / ATCC MYA-3075</strain>
    </source>
</reference>
<dbReference type="EMBL" id="ADNJ02000032">
    <property type="protein sequence ID" value="KHO10598.1"/>
    <property type="molecule type" value="Genomic_DNA"/>
</dbReference>
<proteinExistence type="predicted"/>
<reference evidence="2 3" key="1">
    <citation type="journal article" date="2011" name="PLoS Genet.">
        <title>Genome sequencing and comparative transcriptomics of the model entomopathogenic fungi Metarhizium anisopliae and M. acridum.</title>
        <authorList>
            <person name="Gao Q."/>
            <person name="Jin K."/>
            <person name="Ying S.H."/>
            <person name="Zhang Y."/>
            <person name="Xiao G."/>
            <person name="Shang Y."/>
            <person name="Duan Z."/>
            <person name="Hu X."/>
            <person name="Xie X.Q."/>
            <person name="Zhou G."/>
            <person name="Peng G."/>
            <person name="Luo Z."/>
            <person name="Huang W."/>
            <person name="Wang B."/>
            <person name="Fang W."/>
            <person name="Wang S."/>
            <person name="Zhong Y."/>
            <person name="Ma L.J."/>
            <person name="St Leger R.J."/>
            <person name="Zhao G.P."/>
            <person name="Pei Y."/>
            <person name="Feng M.G."/>
            <person name="Xia Y."/>
            <person name="Wang C."/>
        </authorList>
    </citation>
    <scope>NUCLEOTIDE SEQUENCE [LARGE SCALE GENOMIC DNA]</scope>
    <source>
        <strain evidence="3">ARSEF 23 / ATCC MYA-3075</strain>
    </source>
</reference>
<dbReference type="Pfam" id="PF13358">
    <property type="entry name" value="DDE_3"/>
    <property type="match status" value="1"/>
</dbReference>
<organism evidence="2 3">
    <name type="scientific">Metarhizium robertsii (strain ARSEF 23 / ATCC MYA-3075)</name>
    <name type="common">Metarhizium anisopliae (strain ARSEF 23)</name>
    <dbReference type="NCBI Taxonomy" id="655844"/>
    <lineage>
        <taxon>Eukaryota</taxon>
        <taxon>Fungi</taxon>
        <taxon>Dikarya</taxon>
        <taxon>Ascomycota</taxon>
        <taxon>Pezizomycotina</taxon>
        <taxon>Sordariomycetes</taxon>
        <taxon>Hypocreomycetidae</taxon>
        <taxon>Hypocreales</taxon>
        <taxon>Clavicipitaceae</taxon>
        <taxon>Metarhizium</taxon>
    </lineage>
</organism>
<dbReference type="OrthoDB" id="5145626at2759"/>
<evidence type="ECO:0000313" key="3">
    <source>
        <dbReference type="Proteomes" id="UP000002498"/>
    </source>
</evidence>